<evidence type="ECO:0000313" key="1">
    <source>
        <dbReference type="EMBL" id="CAD6268935.1"/>
    </source>
</evidence>
<name>A0A811RGC0_9POAL</name>
<evidence type="ECO:0000313" key="2">
    <source>
        <dbReference type="Proteomes" id="UP000604825"/>
    </source>
</evidence>
<gene>
    <name evidence="1" type="ORF">NCGR_LOCUS52240</name>
</gene>
<keyword evidence="2" id="KW-1185">Reference proteome</keyword>
<organism evidence="1 2">
    <name type="scientific">Miscanthus lutarioriparius</name>
    <dbReference type="NCBI Taxonomy" id="422564"/>
    <lineage>
        <taxon>Eukaryota</taxon>
        <taxon>Viridiplantae</taxon>
        <taxon>Streptophyta</taxon>
        <taxon>Embryophyta</taxon>
        <taxon>Tracheophyta</taxon>
        <taxon>Spermatophyta</taxon>
        <taxon>Magnoliopsida</taxon>
        <taxon>Liliopsida</taxon>
        <taxon>Poales</taxon>
        <taxon>Poaceae</taxon>
        <taxon>PACMAD clade</taxon>
        <taxon>Panicoideae</taxon>
        <taxon>Andropogonodae</taxon>
        <taxon>Andropogoneae</taxon>
        <taxon>Saccharinae</taxon>
        <taxon>Miscanthus</taxon>
    </lineage>
</organism>
<dbReference type="OrthoDB" id="685628at2759"/>
<comment type="caution">
    <text evidence="1">The sequence shown here is derived from an EMBL/GenBank/DDBJ whole genome shotgun (WGS) entry which is preliminary data.</text>
</comment>
<accession>A0A811RGC0</accession>
<evidence type="ECO:0008006" key="3">
    <source>
        <dbReference type="Google" id="ProtNLM"/>
    </source>
</evidence>
<dbReference type="AlphaFoldDB" id="A0A811RGC0"/>
<proteinExistence type="predicted"/>
<reference evidence="1" key="1">
    <citation type="submission" date="2020-10" db="EMBL/GenBank/DDBJ databases">
        <authorList>
            <person name="Han B."/>
            <person name="Lu T."/>
            <person name="Zhao Q."/>
            <person name="Huang X."/>
            <person name="Zhao Y."/>
        </authorList>
    </citation>
    <scope>NUCLEOTIDE SEQUENCE</scope>
</reference>
<dbReference type="InterPro" id="IPR016024">
    <property type="entry name" value="ARM-type_fold"/>
</dbReference>
<dbReference type="InterPro" id="IPR011989">
    <property type="entry name" value="ARM-like"/>
</dbReference>
<dbReference type="Gene3D" id="1.25.10.10">
    <property type="entry name" value="Leucine-rich Repeat Variant"/>
    <property type="match status" value="1"/>
</dbReference>
<dbReference type="EMBL" id="CAJGYO010000014">
    <property type="protein sequence ID" value="CAD6268935.1"/>
    <property type="molecule type" value="Genomic_DNA"/>
</dbReference>
<sequence length="410" mass="45062">MGPVLVAVASMFLAIACMSLSLIRLLGITNHTRRHDEYGGPNNNGNLKPALILFYSLVLAQAPISSGLLKSIKNDETTVEIIVRESLRVVCKLTTSGTEGAQSSRKLCHELTTTTKYGRTAENILWVLSNSSDQEMAERATEILSRLTLSKETMSDFVVVLQRLLMEPQDSPLRVRTEAGKALSALVRSHGDEFRDKFPDIQQLVTIMGAADDAYCKEYRVVTAEMLAKLCAKSTADDRDRNLLSSVASNALFTVLKAIVTETDMDMRFLASFLGLAVQICEKLATAEAFADAVTGLLPMGNNVFAEKLERIIDEVTNDSDDEICLAIMKSVTKLVTWVAEIDTAISPAYLDYFRQVNIVQKLDAAVEAMAHLERYVVMTGGADEKEGHVTLQTLVETAKNKLDSQQQQS</sequence>
<dbReference type="PANTHER" id="PTHR33115">
    <property type="entry name" value="ARM REPEAT SUPERFAMILY PROTEIN"/>
    <property type="match status" value="1"/>
</dbReference>
<dbReference type="Proteomes" id="UP000604825">
    <property type="component" value="Unassembled WGS sequence"/>
</dbReference>
<dbReference type="SUPFAM" id="SSF48371">
    <property type="entry name" value="ARM repeat"/>
    <property type="match status" value="1"/>
</dbReference>
<dbReference type="PANTHER" id="PTHR33115:SF72">
    <property type="match status" value="1"/>
</dbReference>
<protein>
    <recommendedName>
        <fullName evidence="3">ARM repeat superfamily protein</fullName>
    </recommendedName>
</protein>